<feature type="transmembrane region" description="Helical" evidence="6">
    <location>
        <begin position="228"/>
        <end position="250"/>
    </location>
</feature>
<evidence type="ECO:0000256" key="6">
    <source>
        <dbReference type="SAM" id="Phobius"/>
    </source>
</evidence>
<feature type="transmembrane region" description="Helical" evidence="6">
    <location>
        <begin position="193"/>
        <end position="216"/>
    </location>
</feature>
<feature type="transmembrane region" description="Helical" evidence="6">
    <location>
        <begin position="160"/>
        <end position="181"/>
    </location>
</feature>
<dbReference type="SUPFAM" id="SSF103473">
    <property type="entry name" value="MFS general substrate transporter"/>
    <property type="match status" value="1"/>
</dbReference>
<dbReference type="Pfam" id="PF07690">
    <property type="entry name" value="MFS_1"/>
    <property type="match status" value="1"/>
</dbReference>
<proteinExistence type="predicted"/>
<dbReference type="GO" id="GO:0016020">
    <property type="term" value="C:membrane"/>
    <property type="evidence" value="ECO:0007669"/>
    <property type="project" value="UniProtKB-SubCell"/>
</dbReference>
<evidence type="ECO:0000259" key="7">
    <source>
        <dbReference type="PROSITE" id="PS50850"/>
    </source>
</evidence>
<dbReference type="InterPro" id="IPR011701">
    <property type="entry name" value="MFS"/>
</dbReference>
<accession>A0A1X0SCW4</accession>
<evidence type="ECO:0000313" key="8">
    <source>
        <dbReference type="EMBL" id="ORE22093.1"/>
    </source>
</evidence>
<feature type="transmembrane region" description="Helical" evidence="6">
    <location>
        <begin position="134"/>
        <end position="154"/>
    </location>
</feature>
<reference evidence="8 9" key="1">
    <citation type="journal article" date="2016" name="Proc. Natl. Acad. Sci. U.S.A.">
        <title>Lipid metabolic changes in an early divergent fungus govern the establishment of a mutualistic symbiosis with endobacteria.</title>
        <authorList>
            <person name="Lastovetsky O.A."/>
            <person name="Gaspar M.L."/>
            <person name="Mondo S.J."/>
            <person name="LaButti K.M."/>
            <person name="Sandor L."/>
            <person name="Grigoriev I.V."/>
            <person name="Henry S.A."/>
            <person name="Pawlowska T.E."/>
        </authorList>
    </citation>
    <scope>NUCLEOTIDE SEQUENCE [LARGE SCALE GENOMIC DNA]</scope>
    <source>
        <strain evidence="8 9">ATCC 11559</strain>
    </source>
</reference>
<dbReference type="PROSITE" id="PS50850">
    <property type="entry name" value="MFS"/>
    <property type="match status" value="1"/>
</dbReference>
<feature type="domain" description="Major facilitator superfamily (MFS) profile" evidence="7">
    <location>
        <begin position="69"/>
        <end position="511"/>
    </location>
</feature>
<name>A0A1X0SCW4_RHIZD</name>
<dbReference type="EMBL" id="KV921270">
    <property type="protein sequence ID" value="ORE22093.1"/>
    <property type="molecule type" value="Genomic_DNA"/>
</dbReference>
<evidence type="ECO:0000256" key="3">
    <source>
        <dbReference type="ARBA" id="ARBA00022692"/>
    </source>
</evidence>
<comment type="subcellular location">
    <subcellularLocation>
        <location evidence="1">Membrane</location>
        <topology evidence="1">Multi-pass membrane protein</topology>
    </subcellularLocation>
</comment>
<feature type="transmembrane region" description="Helical" evidence="6">
    <location>
        <begin position="390"/>
        <end position="409"/>
    </location>
</feature>
<organism evidence="8 9">
    <name type="scientific">Rhizopus microsporus</name>
    <dbReference type="NCBI Taxonomy" id="58291"/>
    <lineage>
        <taxon>Eukaryota</taxon>
        <taxon>Fungi</taxon>
        <taxon>Fungi incertae sedis</taxon>
        <taxon>Mucoromycota</taxon>
        <taxon>Mucoromycotina</taxon>
        <taxon>Mucoromycetes</taxon>
        <taxon>Mucorales</taxon>
        <taxon>Mucorineae</taxon>
        <taxon>Rhizopodaceae</taxon>
        <taxon>Rhizopus</taxon>
    </lineage>
</organism>
<evidence type="ECO:0000256" key="4">
    <source>
        <dbReference type="ARBA" id="ARBA00022989"/>
    </source>
</evidence>
<dbReference type="AlphaFoldDB" id="A0A1X0SCW4"/>
<feature type="transmembrane region" description="Helical" evidence="6">
    <location>
        <begin position="361"/>
        <end position="384"/>
    </location>
</feature>
<dbReference type="OMA" id="RSEQVIW"/>
<feature type="transmembrane region" description="Helical" evidence="6">
    <location>
        <begin position="449"/>
        <end position="470"/>
    </location>
</feature>
<keyword evidence="5 6" id="KW-0472">Membrane</keyword>
<dbReference type="Proteomes" id="UP000242381">
    <property type="component" value="Unassembled WGS sequence"/>
</dbReference>
<dbReference type="Gene3D" id="1.20.1250.20">
    <property type="entry name" value="MFS general substrate transporter like domains"/>
    <property type="match status" value="1"/>
</dbReference>
<keyword evidence="4 6" id="KW-1133">Transmembrane helix</keyword>
<feature type="transmembrane region" description="Helical" evidence="6">
    <location>
        <begin position="69"/>
        <end position="96"/>
    </location>
</feature>
<feature type="transmembrane region" description="Helical" evidence="6">
    <location>
        <begin position="334"/>
        <end position="354"/>
    </location>
</feature>
<dbReference type="PANTHER" id="PTHR43791:SF1">
    <property type="entry name" value="ALLANTOATE PERMEASE"/>
    <property type="match status" value="1"/>
</dbReference>
<dbReference type="InterPro" id="IPR020846">
    <property type="entry name" value="MFS_dom"/>
</dbReference>
<evidence type="ECO:0000256" key="2">
    <source>
        <dbReference type="ARBA" id="ARBA00022448"/>
    </source>
</evidence>
<dbReference type="VEuPathDB" id="FungiDB:BCV72DRAFT_314320"/>
<feature type="transmembrane region" description="Helical" evidence="6">
    <location>
        <begin position="421"/>
        <end position="443"/>
    </location>
</feature>
<evidence type="ECO:0000256" key="5">
    <source>
        <dbReference type="ARBA" id="ARBA00023136"/>
    </source>
</evidence>
<dbReference type="GO" id="GO:0022857">
    <property type="term" value="F:transmembrane transporter activity"/>
    <property type="evidence" value="ECO:0007669"/>
    <property type="project" value="InterPro"/>
</dbReference>
<evidence type="ECO:0000313" key="9">
    <source>
        <dbReference type="Proteomes" id="UP000242381"/>
    </source>
</evidence>
<sequence length="511" mass="57673">MDKSKTVFVSLMQKYWAEMEQEKVYTSNIENVEKNSHASSFVAKERNQQNEFTRSTAERKLVRKINYTFMPFVVFIIFIQFVDKSTLSVAGVYSLFQDTHIDRSQFSWLGSIFYLGYLCMQPINSYLLQRLPTAQYVGTVLILWGACLACTSLAKNFSQLAALRFLLGFFEAITYPSMFLLISTFYRRSEQVLWFGVMFMSNGLAGILGSIIGYAIGYMPTVGDISPWKWNMIIFGSLTALTGIIFFFFLPDTPYSRWFRLSGEECSIVEERIRDNAVVRTFHVNYSHIKEALLEPRLYCYCLISLLVNLQNGALTTFSALIISDLGFSSGNSVLLNIPGGAVSIILVACLITISRRYNEIIYVAMVACTISMAGVICLAAIPGGGVKLIGLYLSWACNPAYILLQTSISSNVSGYTKKIFYTSCNIVFYTFGNFIGPLMLVQKEAPRYISGLSGYAAANALCIILYGYVRYTYVKENKKRNLDPRSDNIALPDELEDLTDVENKHFTYRT</sequence>
<dbReference type="PANTHER" id="PTHR43791">
    <property type="entry name" value="PERMEASE-RELATED"/>
    <property type="match status" value="1"/>
</dbReference>
<keyword evidence="3 6" id="KW-0812">Transmembrane</keyword>
<keyword evidence="2" id="KW-0813">Transport</keyword>
<dbReference type="InterPro" id="IPR036259">
    <property type="entry name" value="MFS_trans_sf"/>
</dbReference>
<protein>
    <submittedName>
        <fullName evidence="8">MFS general substrate transporter</fullName>
    </submittedName>
</protein>
<feature type="transmembrane region" description="Helical" evidence="6">
    <location>
        <begin position="108"/>
        <end position="127"/>
    </location>
</feature>
<feature type="transmembrane region" description="Helical" evidence="6">
    <location>
        <begin position="298"/>
        <end position="322"/>
    </location>
</feature>
<evidence type="ECO:0000256" key="1">
    <source>
        <dbReference type="ARBA" id="ARBA00004141"/>
    </source>
</evidence>
<gene>
    <name evidence="8" type="ORF">BCV71DRAFT_253135</name>
</gene>